<name>A0A804HN42_MUSAM</name>
<proteinExistence type="predicted"/>
<dbReference type="InParanoid" id="A0A804HN42"/>
<organism evidence="1 2">
    <name type="scientific">Musa acuminata subsp. malaccensis</name>
    <name type="common">Wild banana</name>
    <name type="synonym">Musa malaccensis</name>
    <dbReference type="NCBI Taxonomy" id="214687"/>
    <lineage>
        <taxon>Eukaryota</taxon>
        <taxon>Viridiplantae</taxon>
        <taxon>Streptophyta</taxon>
        <taxon>Embryophyta</taxon>
        <taxon>Tracheophyta</taxon>
        <taxon>Spermatophyta</taxon>
        <taxon>Magnoliopsida</taxon>
        <taxon>Liliopsida</taxon>
        <taxon>Zingiberales</taxon>
        <taxon>Musaceae</taxon>
        <taxon>Musa</taxon>
    </lineage>
</organism>
<sequence>MGPPSFCILVLSRIIERLWVSWISISRSGHKEIVLVAPAPLFSWSISKICR</sequence>
<dbReference type="EnsemblPlants" id="Ma00_t03910.1">
    <property type="protein sequence ID" value="Ma00_p03910.1"/>
    <property type="gene ID" value="Ma00_g03910"/>
</dbReference>
<keyword evidence="2" id="KW-1185">Reference proteome</keyword>
<protein>
    <submittedName>
        <fullName evidence="1">Uncharacterized protein</fullName>
    </submittedName>
</protein>
<dbReference type="Gramene" id="Ma00_t03910.1">
    <property type="protein sequence ID" value="Ma00_p03910.1"/>
    <property type="gene ID" value="Ma00_g03910"/>
</dbReference>
<evidence type="ECO:0000313" key="2">
    <source>
        <dbReference type="Proteomes" id="UP000012960"/>
    </source>
</evidence>
<evidence type="ECO:0000313" key="1">
    <source>
        <dbReference type="EnsemblPlants" id="Ma00_p03910.1"/>
    </source>
</evidence>
<accession>A0A804HN42</accession>
<dbReference type="AlphaFoldDB" id="A0A804HN42"/>
<reference evidence="1" key="1">
    <citation type="submission" date="2021-05" db="UniProtKB">
        <authorList>
            <consortium name="EnsemblPlants"/>
        </authorList>
    </citation>
    <scope>IDENTIFICATION</scope>
    <source>
        <strain evidence="1">subsp. malaccensis</strain>
    </source>
</reference>
<dbReference type="Proteomes" id="UP000012960">
    <property type="component" value="Unplaced"/>
</dbReference>